<reference evidence="2" key="1">
    <citation type="journal article" date="2014" name="BMC Genomics">
        <title>Characterizing the developmental transcriptome of the oriental fruit fly, Bactrocera dorsalis (Diptera: Tephritidae) through comparative genomic analysis with Drosophila melanogaster utilizing modENCODE datasets.</title>
        <authorList>
            <person name="Geib S.M."/>
            <person name="Calla B."/>
            <person name="Hall B."/>
            <person name="Hou S."/>
            <person name="Manoukis N.C."/>
        </authorList>
    </citation>
    <scope>NUCLEOTIDE SEQUENCE</scope>
    <source>
        <strain evidence="2">Punador</strain>
    </source>
</reference>
<accession>A0A034V503</accession>
<protein>
    <submittedName>
        <fullName evidence="2">Uncharacterized protein</fullName>
    </submittedName>
</protein>
<feature type="region of interest" description="Disordered" evidence="1">
    <location>
        <begin position="189"/>
        <end position="212"/>
    </location>
</feature>
<feature type="compositionally biased region" description="Low complexity" evidence="1">
    <location>
        <begin position="197"/>
        <end position="212"/>
    </location>
</feature>
<feature type="non-terminal residue" evidence="2">
    <location>
        <position position="1"/>
    </location>
</feature>
<feature type="region of interest" description="Disordered" evidence="1">
    <location>
        <begin position="262"/>
        <end position="286"/>
    </location>
</feature>
<proteinExistence type="predicted"/>
<name>A0A034V503_BACDO</name>
<organism evidence="2">
    <name type="scientific">Bactrocera dorsalis</name>
    <name type="common">Oriental fruit fly</name>
    <name type="synonym">Dacus dorsalis</name>
    <dbReference type="NCBI Taxonomy" id="27457"/>
    <lineage>
        <taxon>Eukaryota</taxon>
        <taxon>Metazoa</taxon>
        <taxon>Ecdysozoa</taxon>
        <taxon>Arthropoda</taxon>
        <taxon>Hexapoda</taxon>
        <taxon>Insecta</taxon>
        <taxon>Pterygota</taxon>
        <taxon>Neoptera</taxon>
        <taxon>Endopterygota</taxon>
        <taxon>Diptera</taxon>
        <taxon>Brachycera</taxon>
        <taxon>Muscomorpha</taxon>
        <taxon>Tephritoidea</taxon>
        <taxon>Tephritidae</taxon>
        <taxon>Bactrocera</taxon>
        <taxon>Bactrocera</taxon>
    </lineage>
</organism>
<dbReference type="EMBL" id="GAKP01020586">
    <property type="protein sequence ID" value="JAC38366.1"/>
    <property type="molecule type" value="Transcribed_RNA"/>
</dbReference>
<evidence type="ECO:0000256" key="1">
    <source>
        <dbReference type="SAM" id="MobiDB-lite"/>
    </source>
</evidence>
<dbReference type="AlphaFoldDB" id="A0A034V503"/>
<dbReference type="OrthoDB" id="6281275at2759"/>
<evidence type="ECO:0000313" key="2">
    <source>
        <dbReference type="EMBL" id="JAC38366.1"/>
    </source>
</evidence>
<sequence length="286" mass="30943">SASSRPSNNNGMGDKYVKDLDYLETLQETGVTNKVFERKLVSHLAKGFDPFQPLSINTSACVEPSATAAAAAGNVVLIKKPTVLYESLQHHPLHQLQVQQLQQTQQAQTSHAPMQLSKLQQHQLQQQQHQHGSVVDGVQYSRMEIHKASLATTTIDHAPSNKYTGKLPEALGSTTATTTVAPTAVAAAENARSQGRTEAAGKTETTTTTAETTQLAATKTADAQAIASTSATTSAQHIYFASHLTRQHLTTAVVARFTAAHHKSRRSIDARQESLQQPRRHACREV</sequence>